<dbReference type="GO" id="GO:0007064">
    <property type="term" value="P:mitotic sister chromatid cohesion"/>
    <property type="evidence" value="ECO:0007669"/>
    <property type="project" value="InterPro"/>
</dbReference>
<feature type="signal peptide" evidence="8">
    <location>
        <begin position="1"/>
        <end position="19"/>
    </location>
</feature>
<accession>A0A9Q9DVR4</accession>
<evidence type="ECO:0000256" key="4">
    <source>
        <dbReference type="ARBA" id="ARBA00023242"/>
    </source>
</evidence>
<dbReference type="VEuPathDB" id="FungiDB:yc1106_08401"/>
<keyword evidence="5" id="KW-0131">Cell cycle</keyword>
<keyword evidence="4" id="KW-0539">Nucleus</keyword>
<name>A0A9Q9DVR4_CURCL</name>
<feature type="region of interest" description="Disordered" evidence="7">
    <location>
        <begin position="140"/>
        <end position="159"/>
    </location>
</feature>
<evidence type="ECO:0000256" key="6">
    <source>
        <dbReference type="ARBA" id="ARBA00038447"/>
    </source>
</evidence>
<sequence length="270" mass="29628">MQFTTAVAALAIMASSAFAQIQIENIASFETYSNFDCSPPAAQNQNINSNTCYFLPQQSAKVFYLEKTRANCQMHFPASSAQSSTQIGKLVFPYYNPDINDPSDTKWMKRVYMYVGKGQRMTGECKKLPKPIAIVRKKGREAGEDVDMGGTGAENEGEVSKDEELEICEVVKYRIVFSARPEPISGVAEASDATKDPFHKSGKTRIASAETVYSISYPNRVLATSSQLGSTCANQVKKVRPSPRIDYRRLVPAAAARTRGPGRAVALNSR</sequence>
<organism evidence="9 10">
    <name type="scientific">Curvularia clavata</name>
    <dbReference type="NCBI Taxonomy" id="95742"/>
    <lineage>
        <taxon>Eukaryota</taxon>
        <taxon>Fungi</taxon>
        <taxon>Dikarya</taxon>
        <taxon>Ascomycota</taxon>
        <taxon>Pezizomycotina</taxon>
        <taxon>Dothideomycetes</taxon>
        <taxon>Pleosporomycetidae</taxon>
        <taxon>Pleosporales</taxon>
        <taxon>Pleosporineae</taxon>
        <taxon>Pleosporaceae</taxon>
        <taxon>Curvularia</taxon>
    </lineage>
</organism>
<evidence type="ECO:0000313" key="10">
    <source>
        <dbReference type="Proteomes" id="UP001056012"/>
    </source>
</evidence>
<dbReference type="GO" id="GO:0006260">
    <property type="term" value="P:DNA replication"/>
    <property type="evidence" value="ECO:0007669"/>
    <property type="project" value="UniProtKB-KW"/>
</dbReference>
<protein>
    <submittedName>
        <fullName evidence="9">Uncharacterized protein</fullName>
    </submittedName>
</protein>
<keyword evidence="3" id="KW-0238">DNA-binding</keyword>
<dbReference type="AlphaFoldDB" id="A0A9Q9DVR4"/>
<dbReference type="InterPro" id="IPR018607">
    <property type="entry name" value="Ctf8"/>
</dbReference>
<dbReference type="OrthoDB" id="121932at2759"/>
<keyword evidence="8" id="KW-0732">Signal</keyword>
<gene>
    <name evidence="9" type="ORF">yc1106_08401</name>
</gene>
<comment type="subcellular location">
    <subcellularLocation>
        <location evidence="1">Nucleus</location>
    </subcellularLocation>
</comment>
<evidence type="ECO:0000256" key="8">
    <source>
        <dbReference type="SAM" id="SignalP"/>
    </source>
</evidence>
<dbReference type="PANTHER" id="PTHR28605:SF1">
    <property type="entry name" value="CHROMOSOME TRANSMISSION FIDELITY FACTOR 8"/>
    <property type="match status" value="1"/>
</dbReference>
<dbReference type="GO" id="GO:0031390">
    <property type="term" value="C:Ctf18 RFC-like complex"/>
    <property type="evidence" value="ECO:0007669"/>
    <property type="project" value="InterPro"/>
</dbReference>
<reference evidence="9" key="1">
    <citation type="submission" date="2021-12" db="EMBL/GenBank/DDBJ databases">
        <title>Curvularia clavata genome.</title>
        <authorList>
            <person name="Cao Y."/>
        </authorList>
    </citation>
    <scope>NUCLEOTIDE SEQUENCE</scope>
    <source>
        <strain evidence="9">Yc1106</strain>
    </source>
</reference>
<dbReference type="PANTHER" id="PTHR28605">
    <property type="entry name" value="CTF8, CHROMOSOME TRANSMISSION FIDELITY FACTOR 8 HOMOLOG (S. CEREVISIAE)"/>
    <property type="match status" value="1"/>
</dbReference>
<evidence type="ECO:0000313" key="9">
    <source>
        <dbReference type="EMBL" id="USP81127.1"/>
    </source>
</evidence>
<feature type="chain" id="PRO_5040485181" evidence="8">
    <location>
        <begin position="20"/>
        <end position="270"/>
    </location>
</feature>
<dbReference type="GO" id="GO:0003677">
    <property type="term" value="F:DNA binding"/>
    <property type="evidence" value="ECO:0007669"/>
    <property type="project" value="UniProtKB-KW"/>
</dbReference>
<dbReference type="Pfam" id="PF09696">
    <property type="entry name" value="Ctf8"/>
    <property type="match status" value="1"/>
</dbReference>
<keyword evidence="10" id="KW-1185">Reference proteome</keyword>
<proteinExistence type="inferred from homology"/>
<comment type="similarity">
    <text evidence="6">Belongs to the CTF8 family.</text>
</comment>
<evidence type="ECO:0000256" key="1">
    <source>
        <dbReference type="ARBA" id="ARBA00004123"/>
    </source>
</evidence>
<dbReference type="EMBL" id="CP089279">
    <property type="protein sequence ID" value="USP81127.1"/>
    <property type="molecule type" value="Genomic_DNA"/>
</dbReference>
<evidence type="ECO:0000256" key="5">
    <source>
        <dbReference type="ARBA" id="ARBA00023306"/>
    </source>
</evidence>
<evidence type="ECO:0000256" key="7">
    <source>
        <dbReference type="SAM" id="MobiDB-lite"/>
    </source>
</evidence>
<evidence type="ECO:0000256" key="3">
    <source>
        <dbReference type="ARBA" id="ARBA00023125"/>
    </source>
</evidence>
<keyword evidence="2" id="KW-0235">DNA replication</keyword>
<dbReference type="Proteomes" id="UP001056012">
    <property type="component" value="Chromosome 6"/>
</dbReference>
<evidence type="ECO:0000256" key="2">
    <source>
        <dbReference type="ARBA" id="ARBA00022705"/>
    </source>
</evidence>